<feature type="domain" description="Alpha/beta-hydrolase catalytic" evidence="3">
    <location>
        <begin position="298"/>
        <end position="586"/>
    </location>
</feature>
<dbReference type="eggNOG" id="COG4425">
    <property type="taxonomic scope" value="Bacteria"/>
</dbReference>
<feature type="transmembrane region" description="Helical" evidence="2">
    <location>
        <begin position="90"/>
        <end position="111"/>
    </location>
</feature>
<sequence length="593" mass="64629">MAAEEPTDAPPATEADAVEETRADAAHAGDAESDASSPNASSPNAVVRLWSRYSKRLSYGGLVVATVLLWLSVTPSLLPRGPLFQGLVSAAAAAIGYAIGAFFTWLARYLVSRREPWPRPRGWWWVGLTIVFLAGTVFMLYWYHRWQEELRDLMGVEHLNWTAYPIIVVVAVVVFGVLLGVGQAWGALLRMLARRMSRRIPPRIAGITAATVMVVVSVLILNGAVADYGMSALNNSFAALNNETNPDSAPPTSTLRSGGPESVVSWASLGRMGRTFVSTGPTVAELEAFNKAPAKEPIRVYAGLDSADSIQDSAELAAQELVRTGGLQRKLIGIAGSTGTGWVNQANLDSLEYMYNGDTAMVSMQYSMLPSWLSFLVDQERARQAGRALFEAVDRLVRRIPEAQRPKVVVFGESLGSFGAEAPFGSVATMSARTDGALLTGPTFSNQTWVDTTADRDAGTSEVLPIFNDGEQVRFINRAKDLDRPAGVEWDRGRIVYLQHASDPISWWNPDLVLNKPDWLKEPRGSDVLSAVNWIPFVTFLQVAADMAVAVDVPDGHGHNYLREIPTAWAAILTPEGWTDQKTAELLPRLHRD</sequence>
<organism evidence="5 6">
    <name type="scientific">Gordonia sihwensis NBRC 108236</name>
    <dbReference type="NCBI Taxonomy" id="1223544"/>
    <lineage>
        <taxon>Bacteria</taxon>
        <taxon>Bacillati</taxon>
        <taxon>Actinomycetota</taxon>
        <taxon>Actinomycetes</taxon>
        <taxon>Mycobacteriales</taxon>
        <taxon>Gordoniaceae</taxon>
        <taxon>Gordonia</taxon>
    </lineage>
</organism>
<comment type="caution">
    <text evidence="5">The sequence shown here is derived from an EMBL/GenBank/DDBJ whole genome shotgun (WGS) entry which is preliminary data.</text>
</comment>
<dbReference type="InterPro" id="IPR027787">
    <property type="entry name" value="Alpha/beta-hydrolase_catalytic"/>
</dbReference>
<evidence type="ECO:0000259" key="4">
    <source>
        <dbReference type="Pfam" id="PF15420"/>
    </source>
</evidence>
<feature type="compositionally biased region" description="Low complexity" evidence="1">
    <location>
        <begin position="1"/>
        <end position="15"/>
    </location>
</feature>
<evidence type="ECO:0000256" key="2">
    <source>
        <dbReference type="SAM" id="Phobius"/>
    </source>
</evidence>
<reference evidence="5 6" key="1">
    <citation type="submission" date="2012-12" db="EMBL/GenBank/DDBJ databases">
        <title>Whole genome shotgun sequence of Gordonia sihwensis NBRC 108236.</title>
        <authorList>
            <person name="Yoshida I."/>
            <person name="Hosoyama A."/>
            <person name="Tsuchikane K."/>
            <person name="Ando Y."/>
            <person name="Baba S."/>
            <person name="Ohji S."/>
            <person name="Hamada M."/>
            <person name="Tamura T."/>
            <person name="Yamazoe A."/>
            <person name="Yamazaki S."/>
            <person name="Fujita N."/>
        </authorList>
    </citation>
    <scope>NUCLEOTIDE SEQUENCE [LARGE SCALE GENOMIC DNA]</scope>
    <source>
        <strain evidence="5 6">NBRC 108236</strain>
    </source>
</reference>
<feature type="compositionally biased region" description="Basic and acidic residues" evidence="1">
    <location>
        <begin position="19"/>
        <end position="30"/>
    </location>
</feature>
<dbReference type="RefSeq" id="WP_006894973.1">
    <property type="nucleotide sequence ID" value="NZ_BANU01000005.1"/>
</dbReference>
<dbReference type="Proteomes" id="UP000035083">
    <property type="component" value="Unassembled WGS sequence"/>
</dbReference>
<evidence type="ECO:0000259" key="3">
    <source>
        <dbReference type="Pfam" id="PF10081"/>
    </source>
</evidence>
<dbReference type="Pfam" id="PF15420">
    <property type="entry name" value="Abhydrolase_9_N"/>
    <property type="match status" value="1"/>
</dbReference>
<keyword evidence="2" id="KW-0812">Transmembrane</keyword>
<dbReference type="InterPro" id="IPR012037">
    <property type="entry name" value="Alpha/beta-hydrolase_fam"/>
</dbReference>
<accession>L7LG37</accession>
<evidence type="ECO:0000313" key="5">
    <source>
        <dbReference type="EMBL" id="GAC59706.1"/>
    </source>
</evidence>
<feature type="transmembrane region" description="Helical" evidence="2">
    <location>
        <begin position="163"/>
        <end position="192"/>
    </location>
</feature>
<dbReference type="EMBL" id="BANU01000005">
    <property type="protein sequence ID" value="GAC59706.1"/>
    <property type="molecule type" value="Genomic_DNA"/>
</dbReference>
<keyword evidence="2" id="KW-1133">Transmembrane helix</keyword>
<name>L7LG37_9ACTN</name>
<feature type="transmembrane region" description="Helical" evidence="2">
    <location>
        <begin position="57"/>
        <end position="78"/>
    </location>
</feature>
<evidence type="ECO:0008006" key="7">
    <source>
        <dbReference type="Google" id="ProtNLM"/>
    </source>
</evidence>
<evidence type="ECO:0000256" key="1">
    <source>
        <dbReference type="SAM" id="MobiDB-lite"/>
    </source>
</evidence>
<keyword evidence="6" id="KW-1185">Reference proteome</keyword>
<feature type="region of interest" description="Disordered" evidence="1">
    <location>
        <begin position="1"/>
        <end position="42"/>
    </location>
</feature>
<feature type="domain" description="Alpha/beta-hydrolase N-terminal" evidence="4">
    <location>
        <begin position="74"/>
        <end position="281"/>
    </location>
</feature>
<proteinExistence type="predicted"/>
<dbReference type="Pfam" id="PF10081">
    <property type="entry name" value="Abhydrolase_9"/>
    <property type="match status" value="1"/>
</dbReference>
<dbReference type="AlphaFoldDB" id="L7LG37"/>
<feature type="transmembrane region" description="Helical" evidence="2">
    <location>
        <begin position="204"/>
        <end position="225"/>
    </location>
</feature>
<feature type="transmembrane region" description="Helical" evidence="2">
    <location>
        <begin position="123"/>
        <end position="143"/>
    </location>
</feature>
<gene>
    <name evidence="5" type="ORF">GSI01S_05_00250</name>
</gene>
<dbReference type="PIRSF" id="PIRSF007542">
    <property type="entry name" value="UCP007542"/>
    <property type="match status" value="1"/>
</dbReference>
<dbReference type="InterPro" id="IPR027788">
    <property type="entry name" value="Alpha/beta-hydrolase_N_dom"/>
</dbReference>
<protein>
    <recommendedName>
        <fullName evidence="7">Alpha/beta-hydrolase catalytic domain-containing protein</fullName>
    </recommendedName>
</protein>
<keyword evidence="2" id="KW-0472">Membrane</keyword>
<evidence type="ECO:0000313" key="6">
    <source>
        <dbReference type="Proteomes" id="UP000035083"/>
    </source>
</evidence>
<dbReference type="ESTHER" id="9actn-l7lg37">
    <property type="family name" value="Abhydrolase_9"/>
</dbReference>